<protein>
    <recommendedName>
        <fullName evidence="6">Ppx/GppA phosphatase domain-containing protein</fullName>
    </recommendedName>
</protein>
<dbReference type="InterPro" id="IPR043129">
    <property type="entry name" value="ATPase_NBD"/>
</dbReference>
<dbReference type="AlphaFoldDB" id="A0A9P4MH20"/>
<feature type="domain" description="Ppx/GppA phosphatase N-terminal" evidence="2">
    <location>
        <begin position="60"/>
        <end position="200"/>
    </location>
</feature>
<feature type="region of interest" description="Disordered" evidence="1">
    <location>
        <begin position="292"/>
        <end position="325"/>
    </location>
</feature>
<dbReference type="OrthoDB" id="2014654at2759"/>
<dbReference type="PANTHER" id="PTHR30005">
    <property type="entry name" value="EXOPOLYPHOSPHATASE"/>
    <property type="match status" value="1"/>
</dbReference>
<dbReference type="Proteomes" id="UP000799439">
    <property type="component" value="Unassembled WGS sequence"/>
</dbReference>
<organism evidence="4 5">
    <name type="scientific">Myriangium duriaei CBS 260.36</name>
    <dbReference type="NCBI Taxonomy" id="1168546"/>
    <lineage>
        <taxon>Eukaryota</taxon>
        <taxon>Fungi</taxon>
        <taxon>Dikarya</taxon>
        <taxon>Ascomycota</taxon>
        <taxon>Pezizomycotina</taxon>
        <taxon>Dothideomycetes</taxon>
        <taxon>Dothideomycetidae</taxon>
        <taxon>Myriangiales</taxon>
        <taxon>Myriangiaceae</taxon>
        <taxon>Myriangium</taxon>
    </lineage>
</organism>
<dbReference type="Gene3D" id="3.30.420.150">
    <property type="entry name" value="Exopolyphosphatase. Domain 2"/>
    <property type="match status" value="1"/>
</dbReference>
<dbReference type="Gene3D" id="3.30.420.40">
    <property type="match status" value="1"/>
</dbReference>
<evidence type="ECO:0000256" key="1">
    <source>
        <dbReference type="SAM" id="MobiDB-lite"/>
    </source>
</evidence>
<feature type="domain" description="RTG2 C-terminal" evidence="3">
    <location>
        <begin position="375"/>
        <end position="579"/>
    </location>
</feature>
<dbReference type="InterPro" id="IPR057512">
    <property type="entry name" value="RTG2_C"/>
</dbReference>
<dbReference type="GO" id="GO:0006357">
    <property type="term" value="P:regulation of transcription by RNA polymerase II"/>
    <property type="evidence" value="ECO:0007669"/>
    <property type="project" value="TreeGrafter"/>
</dbReference>
<dbReference type="Pfam" id="PF02541">
    <property type="entry name" value="Ppx-GppA"/>
    <property type="match status" value="2"/>
</dbReference>
<name>A0A9P4MH20_9PEZI</name>
<evidence type="ECO:0000313" key="5">
    <source>
        <dbReference type="Proteomes" id="UP000799439"/>
    </source>
</evidence>
<dbReference type="SUPFAM" id="SSF53067">
    <property type="entry name" value="Actin-like ATPase domain"/>
    <property type="match status" value="2"/>
</dbReference>
<dbReference type="PANTHER" id="PTHR30005:SF0">
    <property type="entry name" value="RETROGRADE REGULATION PROTEIN 2"/>
    <property type="match status" value="1"/>
</dbReference>
<dbReference type="EMBL" id="ML996086">
    <property type="protein sequence ID" value="KAF2152713.1"/>
    <property type="molecule type" value="Genomic_DNA"/>
</dbReference>
<evidence type="ECO:0000259" key="2">
    <source>
        <dbReference type="Pfam" id="PF02541"/>
    </source>
</evidence>
<dbReference type="FunFam" id="3.30.420.40:FF:000191">
    <property type="entry name" value="Retrograde regulation protein 2"/>
    <property type="match status" value="1"/>
</dbReference>
<evidence type="ECO:0008006" key="6">
    <source>
        <dbReference type="Google" id="ProtNLM"/>
    </source>
</evidence>
<feature type="domain" description="Ppx/GppA phosphatase N-terminal" evidence="2">
    <location>
        <begin position="316"/>
        <end position="367"/>
    </location>
</feature>
<evidence type="ECO:0000259" key="3">
    <source>
        <dbReference type="Pfam" id="PF23566"/>
    </source>
</evidence>
<keyword evidence="5" id="KW-1185">Reference proteome</keyword>
<reference evidence="4" key="1">
    <citation type="journal article" date="2020" name="Stud. Mycol.">
        <title>101 Dothideomycetes genomes: a test case for predicting lifestyles and emergence of pathogens.</title>
        <authorList>
            <person name="Haridas S."/>
            <person name="Albert R."/>
            <person name="Binder M."/>
            <person name="Bloem J."/>
            <person name="Labutti K."/>
            <person name="Salamov A."/>
            <person name="Andreopoulos B."/>
            <person name="Baker S."/>
            <person name="Barry K."/>
            <person name="Bills G."/>
            <person name="Bluhm B."/>
            <person name="Cannon C."/>
            <person name="Castanera R."/>
            <person name="Culley D."/>
            <person name="Daum C."/>
            <person name="Ezra D."/>
            <person name="Gonzalez J."/>
            <person name="Henrissat B."/>
            <person name="Kuo A."/>
            <person name="Liang C."/>
            <person name="Lipzen A."/>
            <person name="Lutzoni F."/>
            <person name="Magnuson J."/>
            <person name="Mondo S."/>
            <person name="Nolan M."/>
            <person name="Ohm R."/>
            <person name="Pangilinan J."/>
            <person name="Park H.-J."/>
            <person name="Ramirez L."/>
            <person name="Alfaro M."/>
            <person name="Sun H."/>
            <person name="Tritt A."/>
            <person name="Yoshinaga Y."/>
            <person name="Zwiers L.-H."/>
            <person name="Turgeon B."/>
            <person name="Goodwin S."/>
            <person name="Spatafora J."/>
            <person name="Crous P."/>
            <person name="Grigoriev I."/>
        </authorList>
    </citation>
    <scope>NUCLEOTIDE SEQUENCE</scope>
    <source>
        <strain evidence="4">CBS 260.36</strain>
    </source>
</reference>
<comment type="caution">
    <text evidence="4">The sequence shown here is derived from an EMBL/GenBank/DDBJ whole genome shotgun (WGS) entry which is preliminary data.</text>
</comment>
<dbReference type="InterPro" id="IPR003695">
    <property type="entry name" value="Ppx_GppA_N"/>
</dbReference>
<accession>A0A9P4MH20</accession>
<dbReference type="InterPro" id="IPR050273">
    <property type="entry name" value="GppA/Ppx_hydrolase"/>
</dbReference>
<evidence type="ECO:0000313" key="4">
    <source>
        <dbReference type="EMBL" id="KAF2152713.1"/>
    </source>
</evidence>
<gene>
    <name evidence="4" type="ORF">K461DRAFT_294356</name>
</gene>
<dbReference type="Pfam" id="PF23566">
    <property type="entry name" value="RTG2_C"/>
    <property type="match status" value="1"/>
</dbReference>
<sequence>MTHDPQHLRALVDMGSNGIRLSITTLSHPLTRLLPTLYLSRVPISLYDAQYSPSSPTRVPIPAPTITAVLSALKRFRSVCASFRIPDSQVTILATEATRTAVNSAAFLAAIKEGTGWDVALLSKAQEAETGAWGVLSSVALSSISTSRSRDGKGGGRAVALDVGGGSAQLSLFDVDGSGVKPGKGVSLPFGAAALSRRLNEAKAQGTVGALEADVRQGVEGAWKELNPSGDRDGAGEGITLYVSGGGMRGWGFVLMASHAVQPYPVAVVNGFSADRSTFLSTDVVEAAAAASLSTTTSDDDDDDSDSGSSSSKANKGDNKIHRVSTRRATQVPAVSLLISALSTVLPIDKVQFCQGGVREGHFFSSLGPSIQAQHPLVVATSPFASPGATRLAELLAAALPTEVFGGHAVQALAQMMGHMAGWPKDVVASAALRFSTTGALAAAHGLAHRDRAVLGVLLCERHGGLGDLPPAERQFYESLVGLLTREERWWAGYLGRVAGMLGSVYPAGVVEGEKERVKLKVHVGEGKKGPRVEVKIKVREEWRGVVEDEIKTLEKIGKKKNWVGGREGWGLGVKVTVDEW</sequence>
<proteinExistence type="predicted"/>